<keyword evidence="2" id="KW-1185">Reference proteome</keyword>
<evidence type="ECO:0000313" key="2">
    <source>
        <dbReference type="Proteomes" id="UP000000496"/>
    </source>
</evidence>
<organism evidence="1 2">
    <name type="scientific">Simkania negevensis (strain ATCC VR-1471 / DSM 27360 / Z)</name>
    <dbReference type="NCBI Taxonomy" id="331113"/>
    <lineage>
        <taxon>Bacteria</taxon>
        <taxon>Pseudomonadati</taxon>
        <taxon>Chlamydiota</taxon>
        <taxon>Chlamydiia</taxon>
        <taxon>Parachlamydiales</taxon>
        <taxon>Simkaniaceae</taxon>
        <taxon>Simkania</taxon>
    </lineage>
</organism>
<dbReference type="Proteomes" id="UP000000496">
    <property type="component" value="Chromosome gsn.131"/>
</dbReference>
<dbReference type="STRING" id="331113.SNE_A07380"/>
<reference evidence="1 2" key="2">
    <citation type="journal article" date="2011" name="Mol. Biol. Evol.">
        <title>Unity in variety--the pan-genome of the Chlamydiae.</title>
        <authorList>
            <person name="Collingro A."/>
            <person name="Tischler P."/>
            <person name="Weinmaier T."/>
            <person name="Penz T."/>
            <person name="Heinz E."/>
            <person name="Brunham R.C."/>
            <person name="Read T.D."/>
            <person name="Bavoil P.M."/>
            <person name="Sachse K."/>
            <person name="Kahane S."/>
            <person name="Friedman M.G."/>
            <person name="Rattei T."/>
            <person name="Myers G.S."/>
            <person name="Horn M."/>
        </authorList>
    </citation>
    <scope>NUCLEOTIDE SEQUENCE [LARGE SCALE GENOMIC DNA]</scope>
    <source>
        <strain evidence="2">ATCC VR-1471 / Z</strain>
    </source>
</reference>
<sequence>MVSFFSLQSMTCYADPYPTIHFYYSLVLNEDLFAQADENMKNLAVSH</sequence>
<dbReference type="KEGG" id="sng:SNE_A07380"/>
<protein>
    <submittedName>
        <fullName evidence="1">Uncharacterized protein</fullName>
    </submittedName>
</protein>
<dbReference type="HOGENOM" id="CLU_3173212_0_0_0"/>
<evidence type="ECO:0000313" key="1">
    <source>
        <dbReference type="EMBL" id="CCB88615.1"/>
    </source>
</evidence>
<gene>
    <name evidence="1" type="ordered locus">SNE_A07380</name>
</gene>
<dbReference type="EMBL" id="FR872582">
    <property type="protein sequence ID" value="CCB88615.1"/>
    <property type="molecule type" value="Genomic_DNA"/>
</dbReference>
<name>F8L4S5_SIMNZ</name>
<proteinExistence type="predicted"/>
<dbReference type="AlphaFoldDB" id="F8L4S5"/>
<accession>F8L4S5</accession>
<reference key="1">
    <citation type="journal article" date="2011" name="Mol. Biol. Evol.">
        <title>Unity in variety -- the pan-genome of the Chlamydiae.</title>
        <authorList>
            <person name="Collingro A."/>
            <person name="Tischler P."/>
            <person name="Weinmaier T."/>
            <person name="Penz T."/>
            <person name="Heinz E."/>
            <person name="Brunham R.C."/>
            <person name="Read T.D."/>
            <person name="Bavoil P.M."/>
            <person name="Sachse K."/>
            <person name="Kahane S."/>
            <person name="Friedman M.G."/>
            <person name="Rattei T."/>
            <person name="Myers G.S.A."/>
            <person name="Horn M."/>
        </authorList>
    </citation>
    <scope>NUCLEOTIDE SEQUENCE</scope>
    <source>
        <strain>Z</strain>
    </source>
</reference>